<dbReference type="GO" id="GO:0042025">
    <property type="term" value="C:host cell nucleus"/>
    <property type="evidence" value="ECO:0007669"/>
    <property type="project" value="UniProtKB-SubCell"/>
</dbReference>
<comment type="subcellular location">
    <subcellularLocation>
        <location evidence="1">Host nucleus</location>
    </subcellularLocation>
</comment>
<evidence type="ECO:0000256" key="4">
    <source>
        <dbReference type="ARBA" id="ARBA00022679"/>
    </source>
</evidence>
<keyword evidence="6 11" id="KW-0235">DNA replication</keyword>
<dbReference type="InterPro" id="IPR036397">
    <property type="entry name" value="RNaseH_sf"/>
</dbReference>
<dbReference type="SUPFAM" id="SSF56672">
    <property type="entry name" value="DNA/RNA polymerases"/>
    <property type="match status" value="1"/>
</dbReference>
<dbReference type="Gene3D" id="1.10.132.60">
    <property type="entry name" value="DNA polymerase family B, C-terminal domain"/>
    <property type="match status" value="1"/>
</dbReference>
<keyword evidence="4 11" id="KW-0808">Transferase</keyword>
<evidence type="ECO:0000256" key="5">
    <source>
        <dbReference type="ARBA" id="ARBA00022695"/>
    </source>
</evidence>
<evidence type="ECO:0000259" key="13">
    <source>
        <dbReference type="Pfam" id="PF03104"/>
    </source>
</evidence>
<dbReference type="InterPro" id="IPR043502">
    <property type="entry name" value="DNA/RNA_pol_sf"/>
</dbReference>
<dbReference type="RefSeq" id="NP_733857.1">
    <property type="nucleotide sequence ID" value="NC_004367.1"/>
</dbReference>
<dbReference type="InterPro" id="IPR006133">
    <property type="entry name" value="DNA-dir_DNA_pol_B_exonuc"/>
</dbReference>
<dbReference type="InterPro" id="IPR017964">
    <property type="entry name" value="DNA-dir_DNA_pol_B_CS"/>
</dbReference>
<evidence type="ECO:0000256" key="11">
    <source>
        <dbReference type="RuleBase" id="RU000442"/>
    </source>
</evidence>
<dbReference type="PANTHER" id="PTHR10322:SF23">
    <property type="entry name" value="DNA POLYMERASE DELTA CATALYTIC SUBUNIT"/>
    <property type="match status" value="1"/>
</dbReference>
<dbReference type="GO" id="GO:0003677">
    <property type="term" value="F:DNA binding"/>
    <property type="evidence" value="ECO:0007669"/>
    <property type="project" value="UniProtKB-KW"/>
</dbReference>
<dbReference type="GO" id="GO:0039686">
    <property type="term" value="P:bidirectional double-stranded viral DNA replication"/>
    <property type="evidence" value="ECO:0007669"/>
    <property type="project" value="UniProtKB-ARBA"/>
</dbReference>
<protein>
    <recommendedName>
        <fullName evidence="11">DNA polymerase</fullName>
        <ecNumber evidence="11">2.7.7.7</ecNumber>
    </recommendedName>
</protein>
<feature type="domain" description="DNA-directed DNA polymerase family B multifunctional" evidence="12">
    <location>
        <begin position="520"/>
        <end position="994"/>
    </location>
</feature>
<reference evidence="14 15" key="2">
    <citation type="journal article" date="2002" name="J. Virol.">
        <title>Complete genomic sequence of an Epstein-Barr virus-related herpesvirus naturally infecting a new world primate: a defining point in the evolution of oncogenic lymphocryptoviruses.</title>
        <authorList>
            <person name="Rivailler P."/>
            <person name="Cho Y.G."/>
            <person name="Wang F."/>
        </authorList>
    </citation>
    <scope>NUCLEOTIDE SEQUENCE [LARGE SCALE GENOMIC DNA]</scope>
    <source>
        <strain evidence="14 15">CJ0149</strain>
    </source>
</reference>
<dbReference type="PRINTS" id="PR00106">
    <property type="entry name" value="DNAPOLB"/>
</dbReference>
<dbReference type="InterPro" id="IPR050240">
    <property type="entry name" value="DNA_pol_type-B"/>
</dbReference>
<evidence type="ECO:0000256" key="2">
    <source>
        <dbReference type="ARBA" id="ARBA00005755"/>
    </source>
</evidence>
<dbReference type="Gene3D" id="3.30.420.10">
    <property type="entry name" value="Ribonuclease H-like superfamily/Ribonuclease H"/>
    <property type="match status" value="1"/>
</dbReference>
<reference evidence="14 15" key="1">
    <citation type="journal article" date="2001" name="Proc. Natl. Acad. Sci. U.S.A.">
        <title>An Epstein-Barr-related herpesvirus from marmoset lymphomas.</title>
        <authorList>
            <person name="Cho Y."/>
            <person name="Ramer J."/>
            <person name="Rivailler P."/>
            <person name="Quink C."/>
            <person name="Garber R.L."/>
            <person name="Beier D.R."/>
            <person name="Wang F."/>
        </authorList>
    </citation>
    <scope>NUCLEOTIDE SEQUENCE [LARGE SCALE GENOMIC DNA]</scope>
    <source>
        <strain evidence="14 15">CJ0149</strain>
    </source>
</reference>
<dbReference type="PANTHER" id="PTHR10322">
    <property type="entry name" value="DNA POLYMERASE CATALYTIC SUBUNIT"/>
    <property type="match status" value="1"/>
</dbReference>
<evidence type="ECO:0000313" key="14">
    <source>
        <dbReference type="EMBL" id="AAK38212.1"/>
    </source>
</evidence>
<dbReference type="InterPro" id="IPR042087">
    <property type="entry name" value="DNA_pol_B_thumb"/>
</dbReference>
<comment type="similarity">
    <text evidence="2 11">Belongs to the DNA polymerase type-B family.</text>
</comment>
<keyword evidence="15" id="KW-1185">Reference proteome</keyword>
<dbReference type="Gene3D" id="3.30.342.10">
    <property type="entry name" value="DNA Polymerase, chain B, domain 1"/>
    <property type="match status" value="1"/>
</dbReference>
<dbReference type="Pfam" id="PF03104">
    <property type="entry name" value="DNA_pol_B_exo1"/>
    <property type="match status" value="1"/>
</dbReference>
<keyword evidence="8" id="KW-1194">Viral DNA replication</keyword>
<evidence type="ECO:0000259" key="12">
    <source>
        <dbReference type="Pfam" id="PF00136"/>
    </source>
</evidence>
<keyword evidence="7 11" id="KW-0239">DNA-directed DNA polymerase</keyword>
<dbReference type="InterPro" id="IPR006172">
    <property type="entry name" value="DNA-dir_DNA_pol_B"/>
</dbReference>
<evidence type="ECO:0000256" key="3">
    <source>
        <dbReference type="ARBA" id="ARBA00022562"/>
    </source>
</evidence>
<keyword evidence="3" id="KW-1048">Host nucleus</keyword>
<dbReference type="GO" id="GO:0006297">
    <property type="term" value="P:nucleotide-excision repair, DNA gap filling"/>
    <property type="evidence" value="ECO:0007669"/>
    <property type="project" value="TreeGrafter"/>
</dbReference>
<sequence length="1016" mass="113957">MSGRSFFNPFLHCNKTCAKKPDKEYLRLIPDCFKTPGARGVTDIRGPEPPLCFHNGTKIQVMSHGDVGRGMWSKKCSANDGCAYEATDMEFHVYDIIETVYTQEKCAVIPSDKQGYVVPCGIVIKLLGRRREDGASVCINVFGQQGYFYSETPADVNIEVALVEILKGGTFDRRTPCRMAVETVERRSIMGYGNTKRMYHKITLSHPNSISHAATSLKDKYGCKIFEANVDASRRFVLDNKFTTFGWYRCGRAMPRIRDRDSFADFEYDCEVTDLSVIGNDVSWPPYMVMAFDIECLGEEGFPNATNETDLIIQISCVLWSVGEPTSNYRRILLTVGTCAEIDGVEVYEFPSEMDLIYAFFQLIRDLNVEIITGYNVANFDWPYILDRARHIYGINPASLGKIRGGGVCEVRRPNDAGKMFSRACTKIRISGVIPIDMYSVCKEKLSLSDYKLDTVAKRILGTKKEDVHYKEIPHLFRAGPEERKRLGMYCIQDSVLVMDLLNHFVTHVEISEIAKIANIPCRRVLDDGQQIRVFSCLLAAAQKEGFILPMPEPSDRDGYQGATVIQPIAGFYNSPVLVVDFASLYPSIIQAHNLCYSTIVTPGEEGKLRDLRPGEDYESFSLSGGTFHFVKKHIHKSFLASLLESWLAKRKAIRKLLGACNDPRQRTILDKQQLAIKCTCNAVYGFTGVAHGLFPCLTIAETVTLQGRTMLERAKVFVENLSLTDLEKLAPCSATPWSFNPDGILRVIYGDTDSLFIECSGFSEEQVSALSEPLARFTTSSLFNAPISLEAEKIFSCLMLITKKRYVGVLTDGKITMKGVDLVRKTACQFVQTRCRRVLDLILGNDKVKRAASILSLRPYQTSFTEGLPEGFLDVINVLNEAYGDLRANRVPISELSFTTELSRQISAYKSTQMPHLIVYQKILARNEEPPQIHDRIPYVFVASAEGGRSGRGTRKSEMAEDPSYVTRHNIPIAVEHYFEKLLQGTANILQCLFGNNPETALSVLQNFTAGYPHQ</sequence>
<dbReference type="Proteomes" id="UP000202809">
    <property type="component" value="Segment"/>
</dbReference>
<name>Q993K6_9GAMA</name>
<evidence type="ECO:0000256" key="1">
    <source>
        <dbReference type="ARBA" id="ARBA00004147"/>
    </source>
</evidence>
<dbReference type="Pfam" id="PF00136">
    <property type="entry name" value="DNA_pol_B"/>
    <property type="match status" value="1"/>
</dbReference>
<evidence type="ECO:0000256" key="9">
    <source>
        <dbReference type="ARBA" id="ARBA00023125"/>
    </source>
</evidence>
<dbReference type="Gene3D" id="3.90.1600.10">
    <property type="entry name" value="Palm domain of DNA polymerase"/>
    <property type="match status" value="1"/>
</dbReference>
<dbReference type="InterPro" id="IPR023211">
    <property type="entry name" value="DNA_pol_palm_dom_sf"/>
</dbReference>
<dbReference type="FunFam" id="3.30.420.10:FF:000004">
    <property type="entry name" value="DNA polymerase"/>
    <property type="match status" value="1"/>
</dbReference>
<dbReference type="GO" id="GO:0000166">
    <property type="term" value="F:nucleotide binding"/>
    <property type="evidence" value="ECO:0007669"/>
    <property type="project" value="InterPro"/>
</dbReference>
<dbReference type="EMBL" id="AF319782">
    <property type="protein sequence ID" value="AAK38212.1"/>
    <property type="molecule type" value="Genomic_DNA"/>
</dbReference>
<accession>Q993K6</accession>
<dbReference type="SUPFAM" id="SSF53098">
    <property type="entry name" value="Ribonuclease H-like"/>
    <property type="match status" value="1"/>
</dbReference>
<dbReference type="GO" id="GO:0008296">
    <property type="term" value="F:3'-5'-DNA exonuclease activity"/>
    <property type="evidence" value="ECO:0007669"/>
    <property type="project" value="TreeGrafter"/>
</dbReference>
<organism evidence="14 15">
    <name type="scientific">callitrichine gammaherpesvirus 3</name>
    <name type="common">Marmoset lymphocryptovirus</name>
    <dbReference type="NCBI Taxonomy" id="106331"/>
    <lineage>
        <taxon>Viruses</taxon>
        <taxon>Duplodnaviria</taxon>
        <taxon>Heunggongvirae</taxon>
        <taxon>Peploviricota</taxon>
        <taxon>Herviviricetes</taxon>
        <taxon>Herpesvirales</taxon>
        <taxon>Orthoherpesviridae</taxon>
        <taxon>Gammaherpesvirinae</taxon>
        <taxon>Lymphocryptovirus</taxon>
        <taxon>Lymphocryptovirus callitrichinegamma3</taxon>
    </lineage>
</organism>
<evidence type="ECO:0000256" key="7">
    <source>
        <dbReference type="ARBA" id="ARBA00022932"/>
    </source>
</evidence>
<keyword evidence="9 11" id="KW-0238">DNA-binding</keyword>
<dbReference type="InterPro" id="IPR012337">
    <property type="entry name" value="RNaseH-like_sf"/>
</dbReference>
<feature type="domain" description="DNA-directed DNA polymerase family B exonuclease" evidence="13">
    <location>
        <begin position="223"/>
        <end position="456"/>
    </location>
</feature>
<dbReference type="EC" id="2.7.7.7" evidence="11"/>
<dbReference type="KEGG" id="vg:955894"/>
<evidence type="ECO:0000256" key="8">
    <source>
        <dbReference type="ARBA" id="ARBA00023109"/>
    </source>
</evidence>
<dbReference type="GO" id="GO:0003887">
    <property type="term" value="F:DNA-directed DNA polymerase activity"/>
    <property type="evidence" value="ECO:0007669"/>
    <property type="project" value="UniProtKB-KW"/>
</dbReference>
<evidence type="ECO:0000256" key="10">
    <source>
        <dbReference type="ARBA" id="ARBA00049244"/>
    </source>
</evidence>
<dbReference type="GeneID" id="955894"/>
<dbReference type="InterPro" id="IPR006134">
    <property type="entry name" value="DNA-dir_DNA_pol_B_multi_dom"/>
</dbReference>
<dbReference type="Gene3D" id="1.10.287.690">
    <property type="entry name" value="Helix hairpin bin"/>
    <property type="match status" value="1"/>
</dbReference>
<evidence type="ECO:0000256" key="6">
    <source>
        <dbReference type="ARBA" id="ARBA00022705"/>
    </source>
</evidence>
<dbReference type="GO" id="GO:0045004">
    <property type="term" value="P:DNA replication proofreading"/>
    <property type="evidence" value="ECO:0007669"/>
    <property type="project" value="TreeGrafter"/>
</dbReference>
<proteinExistence type="inferred from homology"/>
<dbReference type="OrthoDB" id="165at10239"/>
<dbReference type="PROSITE" id="PS00116">
    <property type="entry name" value="DNA_POLYMERASE_B"/>
    <property type="match status" value="1"/>
</dbReference>
<dbReference type="GO" id="GO:0006287">
    <property type="term" value="P:base-excision repair, gap-filling"/>
    <property type="evidence" value="ECO:0007669"/>
    <property type="project" value="TreeGrafter"/>
</dbReference>
<keyword evidence="5 11" id="KW-0548">Nucleotidyltransferase</keyword>
<comment type="catalytic activity">
    <reaction evidence="10 11">
        <text>DNA(n) + a 2'-deoxyribonucleoside 5'-triphosphate = DNA(n+1) + diphosphate</text>
        <dbReference type="Rhea" id="RHEA:22508"/>
        <dbReference type="Rhea" id="RHEA-COMP:17339"/>
        <dbReference type="Rhea" id="RHEA-COMP:17340"/>
        <dbReference type="ChEBI" id="CHEBI:33019"/>
        <dbReference type="ChEBI" id="CHEBI:61560"/>
        <dbReference type="ChEBI" id="CHEBI:173112"/>
        <dbReference type="EC" id="2.7.7.7"/>
    </reaction>
</comment>
<evidence type="ECO:0000313" key="15">
    <source>
        <dbReference type="Proteomes" id="UP000202809"/>
    </source>
</evidence>
<dbReference type="SMART" id="SM00486">
    <property type="entry name" value="POLBc"/>
    <property type="match status" value="1"/>
</dbReference>